<feature type="transmembrane region" description="Helical" evidence="9">
    <location>
        <begin position="268"/>
        <end position="286"/>
    </location>
</feature>
<comment type="caution">
    <text evidence="11">The sequence shown here is derived from an EMBL/GenBank/DDBJ whole genome shotgun (WGS) entry which is preliminary data.</text>
</comment>
<gene>
    <name evidence="11" type="ORF">BIV18_03165</name>
</gene>
<feature type="transmembrane region" description="Helical" evidence="9">
    <location>
        <begin position="122"/>
        <end position="141"/>
    </location>
</feature>
<dbReference type="eggNOG" id="COG1263">
    <property type="taxonomic scope" value="Bacteria"/>
</dbReference>
<evidence type="ECO:0000256" key="6">
    <source>
        <dbReference type="ARBA" id="ARBA00022692"/>
    </source>
</evidence>
<dbReference type="GO" id="GO:0009401">
    <property type="term" value="P:phosphoenolpyruvate-dependent sugar phosphotransferase system"/>
    <property type="evidence" value="ECO:0007669"/>
    <property type="project" value="UniProtKB-KW"/>
</dbReference>
<dbReference type="GO" id="GO:0090589">
    <property type="term" value="F:protein-phosphocysteine-trehalose phosphotransferase system transporter activity"/>
    <property type="evidence" value="ECO:0007669"/>
    <property type="project" value="TreeGrafter"/>
</dbReference>
<keyword evidence="4" id="KW-0762">Sugar transport</keyword>
<feature type="transmembrane region" description="Helical" evidence="9">
    <location>
        <begin position="333"/>
        <end position="354"/>
    </location>
</feature>
<feature type="transmembrane region" description="Helical" evidence="9">
    <location>
        <begin position="198"/>
        <end position="224"/>
    </location>
</feature>
<feature type="transmembrane region" description="Helical" evidence="9">
    <location>
        <begin position="59"/>
        <end position="77"/>
    </location>
</feature>
<dbReference type="PANTHER" id="PTHR30175">
    <property type="entry name" value="PHOSPHOTRANSFERASE SYSTEM TRANSPORT PROTEIN"/>
    <property type="match status" value="1"/>
</dbReference>
<dbReference type="PANTHER" id="PTHR30175:SF1">
    <property type="entry name" value="PTS SYSTEM ARBUTIN-, CELLOBIOSE-, AND SALICIN-SPECIFIC EIIBC COMPONENT-RELATED"/>
    <property type="match status" value="1"/>
</dbReference>
<evidence type="ECO:0000256" key="4">
    <source>
        <dbReference type="ARBA" id="ARBA00022597"/>
    </source>
</evidence>
<dbReference type="GO" id="GO:0015771">
    <property type="term" value="P:trehalose transport"/>
    <property type="evidence" value="ECO:0007669"/>
    <property type="project" value="TreeGrafter"/>
</dbReference>
<evidence type="ECO:0000313" key="11">
    <source>
        <dbReference type="EMBL" id="OLR64603.1"/>
    </source>
</evidence>
<feature type="transmembrane region" description="Helical" evidence="9">
    <location>
        <begin position="236"/>
        <end position="256"/>
    </location>
</feature>
<feature type="transmembrane region" description="Helical" evidence="9">
    <location>
        <begin position="84"/>
        <end position="102"/>
    </location>
</feature>
<dbReference type="STRING" id="1465756.BIV18_03165"/>
<keyword evidence="7 9" id="KW-1133">Transmembrane helix</keyword>
<dbReference type="PROSITE" id="PS51103">
    <property type="entry name" value="PTS_EIIC_TYPE_1"/>
    <property type="match status" value="1"/>
</dbReference>
<evidence type="ECO:0000256" key="9">
    <source>
        <dbReference type="SAM" id="Phobius"/>
    </source>
</evidence>
<keyword evidence="8 9" id="KW-0472">Membrane</keyword>
<keyword evidence="2" id="KW-0813">Transport</keyword>
<feature type="domain" description="PTS EIIC type-1" evidence="10">
    <location>
        <begin position="18"/>
        <end position="367"/>
    </location>
</feature>
<reference evidence="11 12" key="1">
    <citation type="journal article" date="2016" name="Appl. Environ. Microbiol.">
        <title>Function and Phylogeny of Bacterial Butyryl Coenzyme A:Acetate Transferases and Their Diversity in the Proximal Colon of Swine.</title>
        <authorList>
            <person name="Trachsel J."/>
            <person name="Bayles D.O."/>
            <person name="Looft T."/>
            <person name="Levine U.Y."/>
            <person name="Allen H.K."/>
        </authorList>
    </citation>
    <scope>NUCLEOTIDE SEQUENCE [LARGE SCALE GENOMIC DNA]</scope>
    <source>
        <strain evidence="11 12">35-6-1</strain>
    </source>
</reference>
<evidence type="ECO:0000256" key="7">
    <source>
        <dbReference type="ARBA" id="ARBA00022989"/>
    </source>
</evidence>
<feature type="transmembrane region" description="Helical" evidence="9">
    <location>
        <begin position="153"/>
        <end position="178"/>
    </location>
</feature>
<evidence type="ECO:0000256" key="5">
    <source>
        <dbReference type="ARBA" id="ARBA00022683"/>
    </source>
</evidence>
<keyword evidence="3" id="KW-1003">Cell membrane</keyword>
<accession>A0A1U7LYY1</accession>
<dbReference type="Pfam" id="PF02378">
    <property type="entry name" value="PTS_EIIC"/>
    <property type="match status" value="1"/>
</dbReference>
<dbReference type="InterPro" id="IPR013013">
    <property type="entry name" value="PTS_EIIC_1"/>
</dbReference>
<keyword evidence="12" id="KW-1185">Reference proteome</keyword>
<protein>
    <recommendedName>
        <fullName evidence="10">PTS EIIC type-1 domain-containing protein</fullName>
    </recommendedName>
</protein>
<feature type="transmembrane region" description="Helical" evidence="9">
    <location>
        <begin position="298"/>
        <end position="321"/>
    </location>
</feature>
<evidence type="ECO:0000256" key="2">
    <source>
        <dbReference type="ARBA" id="ARBA00022448"/>
    </source>
</evidence>
<proteinExistence type="predicted"/>
<dbReference type="AlphaFoldDB" id="A0A1U7LYY1"/>
<evidence type="ECO:0000313" key="12">
    <source>
        <dbReference type="Proteomes" id="UP000187166"/>
    </source>
</evidence>
<sequence length="371" mass="40083">MVNKKEGIFKKLVDDFIELLSSLFLPFINLMISTGIIKGIISLLLATNAIDQTSSTYEILNAIGDAFFYFIPVFLAITAAKRFGVETFTAALIGCILLHPSMTNLMSSDGTVTFFNLEVPKVIYSSSVIPIILAIYFTKYVQNFCYKIIPETFKGLFTPPICLLIVTPVILFVFGPIGKVAGSWLASGYENIYNLSPLIAGIIVGSLQPFMVMFGLHWGLFTVAINNISLVGYDTILALFGAAIFAQGGAALAVAFKTKDKKFKSQAISAGLTTLLGITEPAMYGVNLKLKRPMTCACIAGGVGGAVAGMFGCRATSFALPALTTLPVFMSNAFIQFLISLVIAFGLAFVLTLFSYNKDLEKLENETEEEV</sequence>
<dbReference type="EMBL" id="MJIH01000001">
    <property type="protein sequence ID" value="OLR64603.1"/>
    <property type="molecule type" value="Genomic_DNA"/>
</dbReference>
<evidence type="ECO:0000256" key="1">
    <source>
        <dbReference type="ARBA" id="ARBA00004651"/>
    </source>
</evidence>
<feature type="transmembrane region" description="Helical" evidence="9">
    <location>
        <begin position="20"/>
        <end position="47"/>
    </location>
</feature>
<dbReference type="GO" id="GO:0008982">
    <property type="term" value="F:protein-N(PI)-phosphohistidine-sugar phosphotransferase activity"/>
    <property type="evidence" value="ECO:0007669"/>
    <property type="project" value="InterPro"/>
</dbReference>
<comment type="subcellular location">
    <subcellularLocation>
        <location evidence="1">Cell membrane</location>
        <topology evidence="1">Multi-pass membrane protein</topology>
    </subcellularLocation>
</comment>
<organism evidence="11 12">
    <name type="scientific">Peptoniphilus porci</name>
    <dbReference type="NCBI Taxonomy" id="2652280"/>
    <lineage>
        <taxon>Bacteria</taxon>
        <taxon>Bacillati</taxon>
        <taxon>Bacillota</taxon>
        <taxon>Tissierellia</taxon>
        <taxon>Tissierellales</taxon>
        <taxon>Peptoniphilaceae</taxon>
        <taxon>Peptoniphilus</taxon>
    </lineage>
</organism>
<name>A0A1U7LYY1_9FIRM</name>
<evidence type="ECO:0000256" key="3">
    <source>
        <dbReference type="ARBA" id="ARBA00022475"/>
    </source>
</evidence>
<evidence type="ECO:0000259" key="10">
    <source>
        <dbReference type="PROSITE" id="PS51103"/>
    </source>
</evidence>
<dbReference type="GO" id="GO:0005886">
    <property type="term" value="C:plasma membrane"/>
    <property type="evidence" value="ECO:0007669"/>
    <property type="project" value="UniProtKB-SubCell"/>
</dbReference>
<dbReference type="Proteomes" id="UP000187166">
    <property type="component" value="Unassembled WGS sequence"/>
</dbReference>
<keyword evidence="6 9" id="KW-0812">Transmembrane</keyword>
<dbReference type="InterPro" id="IPR003352">
    <property type="entry name" value="PTS_EIIC"/>
</dbReference>
<dbReference type="InterPro" id="IPR050558">
    <property type="entry name" value="PTS_Sugar-Specific_Components"/>
</dbReference>
<keyword evidence="5" id="KW-0598">Phosphotransferase system</keyword>
<evidence type="ECO:0000256" key="8">
    <source>
        <dbReference type="ARBA" id="ARBA00023136"/>
    </source>
</evidence>